<proteinExistence type="predicted"/>
<name>A0A1I7TBL8_9PELO</name>
<keyword evidence="1" id="KW-0472">Membrane</keyword>
<dbReference type="Proteomes" id="UP000095282">
    <property type="component" value="Unplaced"/>
</dbReference>
<feature type="transmembrane region" description="Helical" evidence="1">
    <location>
        <begin position="183"/>
        <end position="205"/>
    </location>
</feature>
<reference evidence="3" key="1">
    <citation type="submission" date="2016-11" db="UniProtKB">
        <authorList>
            <consortium name="WormBaseParasite"/>
        </authorList>
    </citation>
    <scope>IDENTIFICATION</scope>
</reference>
<keyword evidence="1" id="KW-1133">Transmembrane helix</keyword>
<evidence type="ECO:0000313" key="2">
    <source>
        <dbReference type="Proteomes" id="UP000095282"/>
    </source>
</evidence>
<sequence>MAHVDSLKSEILKALNVDVLTWFPEGTFFVQRVLTTNRLLDTIIQSYGDTRNPEDLRDIELMARAMVYMLQPEVAQCHEMIDKLEVQIEGPVRRMRRNDVDELMRCKVVEKQMAINERGDTLIMLLNLGEEEDVEAEMDQFLKDAEEVMKLTKVYLIRLVNMLERILFDLERHAHMENNGNRLAWIFDTILWILGILFCGGSNWLPSNVEHNGQVMKCTNSIVENSFI</sequence>
<organism evidence="2 3">
    <name type="scientific">Caenorhabditis tropicalis</name>
    <dbReference type="NCBI Taxonomy" id="1561998"/>
    <lineage>
        <taxon>Eukaryota</taxon>
        <taxon>Metazoa</taxon>
        <taxon>Ecdysozoa</taxon>
        <taxon>Nematoda</taxon>
        <taxon>Chromadorea</taxon>
        <taxon>Rhabditida</taxon>
        <taxon>Rhabditina</taxon>
        <taxon>Rhabditomorpha</taxon>
        <taxon>Rhabditoidea</taxon>
        <taxon>Rhabditidae</taxon>
        <taxon>Peloderinae</taxon>
        <taxon>Caenorhabditis</taxon>
    </lineage>
</organism>
<keyword evidence="2" id="KW-1185">Reference proteome</keyword>
<evidence type="ECO:0000256" key="1">
    <source>
        <dbReference type="SAM" id="Phobius"/>
    </source>
</evidence>
<dbReference type="AlphaFoldDB" id="A0A1I7TBL8"/>
<dbReference type="WBParaSite" id="Csp11.Scaffold574.g4349.t1">
    <property type="protein sequence ID" value="Csp11.Scaffold574.g4349.t1"/>
    <property type="gene ID" value="Csp11.Scaffold574.g4349"/>
</dbReference>
<evidence type="ECO:0000313" key="3">
    <source>
        <dbReference type="WBParaSite" id="Csp11.Scaffold574.g4349.t1"/>
    </source>
</evidence>
<keyword evidence="1" id="KW-0812">Transmembrane</keyword>
<protein>
    <submittedName>
        <fullName evidence="3">DUF155 domain-containing protein</fullName>
    </submittedName>
</protein>
<accession>A0A1I7TBL8</accession>